<dbReference type="AlphaFoldDB" id="A0A1I0RLA8"/>
<organism evidence="1 2">
    <name type="scientific">Cognatiyoonia koreensis</name>
    <dbReference type="NCBI Taxonomy" id="364200"/>
    <lineage>
        <taxon>Bacteria</taxon>
        <taxon>Pseudomonadati</taxon>
        <taxon>Pseudomonadota</taxon>
        <taxon>Alphaproteobacteria</taxon>
        <taxon>Rhodobacterales</taxon>
        <taxon>Paracoccaceae</taxon>
        <taxon>Cognatiyoonia</taxon>
    </lineage>
</organism>
<gene>
    <name evidence="1" type="ORF">SAMN04488515_2894</name>
</gene>
<dbReference type="STRING" id="364200.SAMN04488515_2894"/>
<proteinExistence type="predicted"/>
<evidence type="ECO:0000313" key="1">
    <source>
        <dbReference type="EMBL" id="SEW41898.1"/>
    </source>
</evidence>
<evidence type="ECO:0000313" key="2">
    <source>
        <dbReference type="Proteomes" id="UP000199167"/>
    </source>
</evidence>
<accession>A0A1I0RLA8</accession>
<dbReference type="Proteomes" id="UP000199167">
    <property type="component" value="Unassembled WGS sequence"/>
</dbReference>
<name>A0A1I0RLA8_9RHOB</name>
<protein>
    <submittedName>
        <fullName evidence="1">Uncharacterized protein</fullName>
    </submittedName>
</protein>
<dbReference type="EMBL" id="FOIZ01000002">
    <property type="protein sequence ID" value="SEW41898.1"/>
    <property type="molecule type" value="Genomic_DNA"/>
</dbReference>
<sequence>MIRHHRYAAHAQTMHFTAQSRLASMSALVAFSIGFATLATTSFGQEGPAIFSLPAGCTAFLTVQSNDCSVDHHFTCEGDPAGHQQRVSLTERGLTYIGSINSETQWVGSYHPFTGHSERLSPVENDPASFTELTITGKDTFDFETLSDEIGTTRYVGQDELTGRTITIDGIDLEETKYQIRALAPDGTELWSAEGNEFISRRWRMFLAGTGTVTTPTDSFEKDDSPVEFIFPGETGFLSANPKHGCGVMLSSFTPLD</sequence>
<reference evidence="1 2" key="1">
    <citation type="submission" date="2016-10" db="EMBL/GenBank/DDBJ databases">
        <authorList>
            <person name="de Groot N.N."/>
        </authorList>
    </citation>
    <scope>NUCLEOTIDE SEQUENCE [LARGE SCALE GENOMIC DNA]</scope>
    <source>
        <strain evidence="1 2">DSM 17925</strain>
    </source>
</reference>
<keyword evidence="2" id="KW-1185">Reference proteome</keyword>